<evidence type="ECO:0000313" key="16">
    <source>
        <dbReference type="Ensembl" id="ENSXETP00000107764"/>
    </source>
</evidence>
<dbReference type="Bgee" id="ENSXETG00000018696">
    <property type="expression patterns" value="Expressed in liver and 10 other cell types or tissues"/>
</dbReference>
<dbReference type="GeneTree" id="ENSGT00940000155736"/>
<feature type="chain" id="PRO_5030682680" evidence="15">
    <location>
        <begin position="25"/>
        <end position="496"/>
    </location>
</feature>
<reference evidence="16" key="2">
    <citation type="submission" date="2021-03" db="UniProtKB">
        <authorList>
            <consortium name="Ensembl"/>
        </authorList>
    </citation>
    <scope>IDENTIFICATION</scope>
</reference>
<dbReference type="InterPro" id="IPR001128">
    <property type="entry name" value="Cyt_P450"/>
</dbReference>
<keyword evidence="11 14" id="KW-0503">Monooxygenase</keyword>
<dbReference type="InterPro" id="IPR008067">
    <property type="entry name" value="Cyt_P450_E_grp-I_CYP2A-like"/>
</dbReference>
<evidence type="ECO:0000256" key="4">
    <source>
        <dbReference type="ARBA" id="ARBA00010617"/>
    </source>
</evidence>
<dbReference type="InParanoid" id="A0A803JIL5"/>
<dbReference type="GO" id="GO:0016712">
    <property type="term" value="F:oxidoreductase activity, acting on paired donors, with incorporation or reduction of molecular oxygen, reduced flavin or flavoprotein as one donor, and incorporation of one atom of oxygen"/>
    <property type="evidence" value="ECO:0007669"/>
    <property type="project" value="InterPro"/>
</dbReference>
<protein>
    <submittedName>
        <fullName evidence="16">Uncharacterized protein mgc69353</fullName>
    </submittedName>
</protein>
<feature type="signal peptide" evidence="15">
    <location>
        <begin position="1"/>
        <end position="24"/>
    </location>
</feature>
<evidence type="ECO:0000256" key="15">
    <source>
        <dbReference type="SAM" id="SignalP"/>
    </source>
</evidence>
<dbReference type="InterPro" id="IPR002401">
    <property type="entry name" value="Cyt_P450_E_grp-I"/>
</dbReference>
<evidence type="ECO:0000256" key="3">
    <source>
        <dbReference type="ARBA" id="ARBA00004586"/>
    </source>
</evidence>
<keyword evidence="10 13" id="KW-0408">Iron</keyword>
<sequence>MDWALKINGLPILLLIAALLLLLARKVGKKGKGCLPPGPKPLPILGNLLQLKSREIHKPLLEFNKKYGPVYTLYMGSMPAVVLCGYEAVKEALVDNAEKFSGRAEVPIVNLTTQGYGIAFSNGERWKELRRFSLTTLRNFGMGKRSIEERIQEEIHFLLEAFHETQGSFFSPAFIIRRSVSNVICSVVFGKRFDYTDQKLQILLDLIAENLRRVDNIWVQVYNFIPKLLNILPGPHHKLTENYKAQLRYVEEIVQEHGKTLDPSAPQDYIDAFLLKMEQERKKAHTEYNVQNLLSCSLDIFFAGQESTSSTLGYGLLILMKYPHIKEKVQAEIESVIGRSRRPCMDDRAKMPYTEAVIHEIMRFIDFFPLGVPHSVTEDTLYRGYVIPKGTTIFPFLHSVLFDPSMFERPQEFYPGHFLNQDGSFRKNEGFMAFSAGKRACPGKSLARVEIFLYLTSILQQFDPQPALSPKDIDLSPEYSGFGKMAPSFQLKLVPH</sequence>
<keyword evidence="7" id="KW-0256">Endoplasmic reticulum</keyword>
<evidence type="ECO:0000256" key="12">
    <source>
        <dbReference type="ARBA" id="ARBA00023136"/>
    </source>
</evidence>
<dbReference type="Pfam" id="PF00067">
    <property type="entry name" value="p450"/>
    <property type="match status" value="1"/>
</dbReference>
<dbReference type="PANTHER" id="PTHR24300">
    <property type="entry name" value="CYTOCHROME P450 508A4-RELATED"/>
    <property type="match status" value="1"/>
</dbReference>
<evidence type="ECO:0000256" key="6">
    <source>
        <dbReference type="ARBA" id="ARBA00022723"/>
    </source>
</evidence>
<dbReference type="PROSITE" id="PS00086">
    <property type="entry name" value="CYTOCHROME_P450"/>
    <property type="match status" value="1"/>
</dbReference>
<evidence type="ECO:0000256" key="5">
    <source>
        <dbReference type="ARBA" id="ARBA00022617"/>
    </source>
</evidence>
<dbReference type="PRINTS" id="PR00463">
    <property type="entry name" value="EP450I"/>
</dbReference>
<keyword evidence="12" id="KW-0472">Membrane</keyword>
<evidence type="ECO:0000256" key="13">
    <source>
        <dbReference type="PIRSR" id="PIRSR602401-1"/>
    </source>
</evidence>
<dbReference type="PANTHER" id="PTHR24300:SF153">
    <property type="entry name" value="CYTOCHROME P450 2G1-LIKE-RELATED"/>
    <property type="match status" value="1"/>
</dbReference>
<dbReference type="InterPro" id="IPR050182">
    <property type="entry name" value="Cytochrome_P450_fam2"/>
</dbReference>
<keyword evidence="9 14" id="KW-0560">Oxidoreductase</keyword>
<keyword evidence="8" id="KW-0492">Microsome</keyword>
<evidence type="ECO:0000256" key="7">
    <source>
        <dbReference type="ARBA" id="ARBA00022824"/>
    </source>
</evidence>
<dbReference type="InterPro" id="IPR017972">
    <property type="entry name" value="Cyt_P450_CS"/>
</dbReference>
<dbReference type="GO" id="GO:0005506">
    <property type="term" value="F:iron ion binding"/>
    <property type="evidence" value="ECO:0007669"/>
    <property type="project" value="InterPro"/>
</dbReference>
<feature type="binding site" description="axial binding residue" evidence="13">
    <location>
        <position position="441"/>
    </location>
    <ligand>
        <name>heme</name>
        <dbReference type="ChEBI" id="CHEBI:30413"/>
    </ligand>
    <ligandPart>
        <name>Fe</name>
        <dbReference type="ChEBI" id="CHEBI:18248"/>
    </ligandPart>
</feature>
<dbReference type="AlphaFoldDB" id="A0A803JIL5"/>
<dbReference type="CDD" id="cd11026">
    <property type="entry name" value="CYP2"/>
    <property type="match status" value="1"/>
</dbReference>
<reference evidence="16" key="1">
    <citation type="journal article" date="2010" name="Science">
        <title>The genome of the Western clawed frog Xenopus tropicalis.</title>
        <authorList>
            <person name="Hellsten U."/>
            <person name="Harland R.M."/>
            <person name="Gilchrist M.J."/>
            <person name="Hendrix D."/>
            <person name="Jurka J."/>
            <person name="Kapitonov V."/>
            <person name="Ovcharenko I."/>
            <person name="Putnam N.H."/>
            <person name="Shu S."/>
            <person name="Taher L."/>
            <person name="Blitz I.L."/>
            <person name="Blumberg B."/>
            <person name="Dichmann D.S."/>
            <person name="Dubchak I."/>
            <person name="Amaya E."/>
            <person name="Detter J.C."/>
            <person name="Fletcher R."/>
            <person name="Gerhard D.S."/>
            <person name="Goodstein D."/>
            <person name="Graves T."/>
            <person name="Grigoriev I.V."/>
            <person name="Grimwood J."/>
            <person name="Kawashima T."/>
            <person name="Lindquist E."/>
            <person name="Lucas S.M."/>
            <person name="Mead P.E."/>
            <person name="Mitros T."/>
            <person name="Ogino H."/>
            <person name="Ohta Y."/>
            <person name="Poliakov A.V."/>
            <person name="Pollet N."/>
            <person name="Robert J."/>
            <person name="Salamov A."/>
            <person name="Sater A.K."/>
            <person name="Schmutz J."/>
            <person name="Terry A."/>
            <person name="Vize P.D."/>
            <person name="Warren W.C."/>
            <person name="Wells D."/>
            <person name="Wills A."/>
            <person name="Wilson R.K."/>
            <person name="Zimmerman L.B."/>
            <person name="Zorn A.M."/>
            <person name="Grainger R."/>
            <person name="Grammer T."/>
            <person name="Khokha M.K."/>
            <person name="Richardson P.M."/>
            <person name="Rokhsar D.S."/>
        </authorList>
    </citation>
    <scope>NUCLEOTIDE SEQUENCE [LARGE SCALE GENOMIC DNA]</scope>
    <source>
        <strain evidence="16">Nigerian</strain>
    </source>
</reference>
<dbReference type="PRINTS" id="PR01684">
    <property type="entry name" value="EP450ICYP2A"/>
</dbReference>
<keyword evidence="5 13" id="KW-0349">Heme</keyword>
<comment type="similarity">
    <text evidence="4 14">Belongs to the cytochrome P450 family.</text>
</comment>
<dbReference type="GO" id="GO:0005789">
    <property type="term" value="C:endoplasmic reticulum membrane"/>
    <property type="evidence" value="ECO:0007669"/>
    <property type="project" value="UniProtKB-SubCell"/>
</dbReference>
<evidence type="ECO:0000256" key="10">
    <source>
        <dbReference type="ARBA" id="ARBA00023004"/>
    </source>
</evidence>
<dbReference type="InterPro" id="IPR036396">
    <property type="entry name" value="Cyt_P450_sf"/>
</dbReference>
<dbReference type="FunFam" id="1.10.630.10:FF:000001">
    <property type="entry name" value="Cytochrome P450, family 2"/>
    <property type="match status" value="1"/>
</dbReference>
<dbReference type="Xenbase" id="XB-GENE-5744235">
    <property type="gene designation" value="mgc69353"/>
</dbReference>
<dbReference type="SUPFAM" id="SSF48264">
    <property type="entry name" value="Cytochrome P450"/>
    <property type="match status" value="1"/>
</dbReference>
<keyword evidence="6 13" id="KW-0479">Metal-binding</keyword>
<comment type="cofactor">
    <cofactor evidence="1 13">
        <name>heme</name>
        <dbReference type="ChEBI" id="CHEBI:30413"/>
    </cofactor>
</comment>
<accession>A0A803JIL5</accession>
<evidence type="ECO:0000256" key="14">
    <source>
        <dbReference type="RuleBase" id="RU000461"/>
    </source>
</evidence>
<comment type="subcellular location">
    <subcellularLocation>
        <location evidence="3">Endoplasmic reticulum membrane</location>
    </subcellularLocation>
    <subcellularLocation>
        <location evidence="2">Microsome membrane</location>
    </subcellularLocation>
</comment>
<proteinExistence type="inferred from homology"/>
<dbReference type="Ensembl" id="ENSXETT00000105402">
    <property type="protein sequence ID" value="ENSXETP00000107764"/>
    <property type="gene ID" value="ENSXETG00000018696"/>
</dbReference>
<name>A0A803JIL5_XENTR</name>
<evidence type="ECO:0000256" key="9">
    <source>
        <dbReference type="ARBA" id="ARBA00023002"/>
    </source>
</evidence>
<dbReference type="Gene3D" id="1.10.630.10">
    <property type="entry name" value="Cytochrome P450"/>
    <property type="match status" value="1"/>
</dbReference>
<dbReference type="PRINTS" id="PR00385">
    <property type="entry name" value="P450"/>
</dbReference>
<dbReference type="GO" id="GO:0020037">
    <property type="term" value="F:heme binding"/>
    <property type="evidence" value="ECO:0007669"/>
    <property type="project" value="InterPro"/>
</dbReference>
<gene>
    <name evidence="16" type="primary">mgc69353</name>
</gene>
<keyword evidence="15" id="KW-0732">Signal</keyword>
<evidence type="ECO:0000256" key="11">
    <source>
        <dbReference type="ARBA" id="ARBA00023033"/>
    </source>
</evidence>
<evidence type="ECO:0000256" key="8">
    <source>
        <dbReference type="ARBA" id="ARBA00022848"/>
    </source>
</evidence>
<evidence type="ECO:0000256" key="1">
    <source>
        <dbReference type="ARBA" id="ARBA00001971"/>
    </source>
</evidence>
<organism evidence="16">
    <name type="scientific">Xenopus tropicalis</name>
    <name type="common">Western clawed frog</name>
    <name type="synonym">Silurana tropicalis</name>
    <dbReference type="NCBI Taxonomy" id="8364"/>
    <lineage>
        <taxon>Eukaryota</taxon>
        <taxon>Metazoa</taxon>
        <taxon>Chordata</taxon>
        <taxon>Craniata</taxon>
        <taxon>Vertebrata</taxon>
        <taxon>Euteleostomi</taxon>
        <taxon>Amphibia</taxon>
        <taxon>Batrachia</taxon>
        <taxon>Anura</taxon>
        <taxon>Pipoidea</taxon>
        <taxon>Pipidae</taxon>
        <taxon>Xenopodinae</taxon>
        <taxon>Xenopus</taxon>
        <taxon>Silurana</taxon>
    </lineage>
</organism>
<evidence type="ECO:0000256" key="2">
    <source>
        <dbReference type="ARBA" id="ARBA00004524"/>
    </source>
</evidence>